<keyword evidence="7" id="KW-0648">Protein biosynthesis</keyword>
<evidence type="ECO:0000256" key="7">
    <source>
        <dbReference type="HAMAP-Rule" id="MF_00252"/>
    </source>
</evidence>
<dbReference type="Gene3D" id="3.30.930.10">
    <property type="entry name" value="Bira Bifunctional Protein, Domain 2"/>
    <property type="match status" value="1"/>
</dbReference>
<dbReference type="PANTHER" id="PTHR42918:SF15">
    <property type="entry name" value="LYSINE--TRNA LIGASE, CHLOROPLASTIC_MITOCHONDRIAL"/>
    <property type="match status" value="1"/>
</dbReference>
<comment type="similarity">
    <text evidence="7">Belongs to the class-II aminoacyl-tRNA synthetase family.</text>
</comment>
<dbReference type="GO" id="GO:0005829">
    <property type="term" value="C:cytosol"/>
    <property type="evidence" value="ECO:0007669"/>
    <property type="project" value="TreeGrafter"/>
</dbReference>
<accession>A0A1G2UU26</accession>
<dbReference type="PANTHER" id="PTHR42918">
    <property type="entry name" value="LYSYL-TRNA SYNTHETASE"/>
    <property type="match status" value="1"/>
</dbReference>
<comment type="cofactor">
    <cofactor evidence="7">
        <name>Mg(2+)</name>
        <dbReference type="ChEBI" id="CHEBI:18420"/>
    </cofactor>
    <text evidence="7">Binds 3 Mg(2+) ions per subunit.</text>
</comment>
<evidence type="ECO:0000256" key="5">
    <source>
        <dbReference type="ARBA" id="ARBA00023146"/>
    </source>
</evidence>
<keyword evidence="7" id="KW-0963">Cytoplasm</keyword>
<evidence type="ECO:0000256" key="2">
    <source>
        <dbReference type="ARBA" id="ARBA00022723"/>
    </source>
</evidence>
<sequence length="452" mass="52135">MASLEEIRSTRLEKLNFLIEKGIDPYPASSNQDITCKKAIDQFDKLVKDEKSLHMVGRTIGIRAQGKIIFLDFNDGTSCFQALLKKGEPLSEESFELFEKAFDVGDFIEVKGTFFLTKKEEKTVLVEEIKMLSKSLRPLPEKWQGFYDIEERFRKRYLDLLSNPEVKERFVTRAKIVRLIRQFYIDADYIEVDLPNLQPLAGGATALPFRTHHNALDMDFYLPIAQELYLKELLVGGMNKVFEMGKRFRNEGIDAMHNPEFTMLESNESYADATSQRQFVEKLFKFVVKGVFGKLQFEYQGHTIDLEPDFKVMPYPEITDEVYKKEILPTLIQPTFLIDYPVSFNPFAKRKEDDQTLIDRFQLVMGGVELVNAFAELNNPVDQRDRYLEEDAKGKKGEKEISPSDMEYLEAMEYGMPPNGGIGIGIDRLVMLLTDVKNIKEVILFPTLKPKS</sequence>
<keyword evidence="3 7" id="KW-0547">Nucleotide-binding</keyword>
<proteinExistence type="inferred from homology"/>
<comment type="subcellular location">
    <subcellularLocation>
        <location evidence="7">Cytoplasm</location>
    </subcellularLocation>
</comment>
<dbReference type="PRINTS" id="PR00982">
    <property type="entry name" value="TRNASYNTHLYS"/>
</dbReference>
<dbReference type="SUPFAM" id="SSF55681">
    <property type="entry name" value="Class II aaRS and biotin synthetases"/>
    <property type="match status" value="1"/>
</dbReference>
<comment type="caution">
    <text evidence="9">The sequence shown here is derived from an EMBL/GenBank/DDBJ whole genome shotgun (WGS) entry which is preliminary data.</text>
</comment>
<keyword evidence="2 7" id="KW-0479">Metal-binding</keyword>
<dbReference type="GO" id="GO:0004824">
    <property type="term" value="F:lysine-tRNA ligase activity"/>
    <property type="evidence" value="ECO:0007669"/>
    <property type="project" value="UniProtKB-UniRule"/>
</dbReference>
<keyword evidence="1 7" id="KW-0436">Ligase</keyword>
<dbReference type="GO" id="GO:0006430">
    <property type="term" value="P:lysyl-tRNA aminoacylation"/>
    <property type="evidence" value="ECO:0007669"/>
    <property type="project" value="UniProtKB-UniRule"/>
</dbReference>
<evidence type="ECO:0000313" key="10">
    <source>
        <dbReference type="Proteomes" id="UP000177154"/>
    </source>
</evidence>
<feature type="domain" description="Aminoacyl-transfer RNA synthetases class-II family profile" evidence="8">
    <location>
        <begin position="170"/>
        <end position="450"/>
    </location>
</feature>
<dbReference type="CDD" id="cd04322">
    <property type="entry name" value="LysRS_N"/>
    <property type="match status" value="1"/>
</dbReference>
<evidence type="ECO:0000256" key="4">
    <source>
        <dbReference type="ARBA" id="ARBA00022840"/>
    </source>
</evidence>
<organism evidence="9 10">
    <name type="scientific">Candidatus Zambryskibacteria bacterium RIFCSPLOWO2_12_39_8</name>
    <dbReference type="NCBI Taxonomy" id="1802774"/>
    <lineage>
        <taxon>Bacteria</taxon>
        <taxon>Candidatus Zambryskiibacteriota</taxon>
    </lineage>
</organism>
<evidence type="ECO:0000256" key="3">
    <source>
        <dbReference type="ARBA" id="ARBA00022741"/>
    </source>
</evidence>
<dbReference type="GO" id="GO:0000049">
    <property type="term" value="F:tRNA binding"/>
    <property type="evidence" value="ECO:0007669"/>
    <property type="project" value="TreeGrafter"/>
</dbReference>
<dbReference type="Pfam" id="PF00152">
    <property type="entry name" value="tRNA-synt_2"/>
    <property type="match status" value="1"/>
</dbReference>
<dbReference type="InterPro" id="IPR006195">
    <property type="entry name" value="aa-tRNA-synth_II"/>
</dbReference>
<dbReference type="InterPro" id="IPR045864">
    <property type="entry name" value="aa-tRNA-synth_II/BPL/LPL"/>
</dbReference>
<dbReference type="InterPro" id="IPR012340">
    <property type="entry name" value="NA-bd_OB-fold"/>
</dbReference>
<dbReference type="Proteomes" id="UP000177154">
    <property type="component" value="Unassembled WGS sequence"/>
</dbReference>
<evidence type="ECO:0000259" key="8">
    <source>
        <dbReference type="PROSITE" id="PS50862"/>
    </source>
</evidence>
<dbReference type="Pfam" id="PF01336">
    <property type="entry name" value="tRNA_anti-codon"/>
    <property type="match status" value="1"/>
</dbReference>
<name>A0A1G2UU26_9BACT</name>
<dbReference type="Gene3D" id="2.40.50.140">
    <property type="entry name" value="Nucleic acid-binding proteins"/>
    <property type="match status" value="1"/>
</dbReference>
<feature type="binding site" evidence="7">
    <location>
        <position position="369"/>
    </location>
    <ligand>
        <name>Mg(2+)</name>
        <dbReference type="ChEBI" id="CHEBI:18420"/>
        <label>2</label>
    </ligand>
</feature>
<dbReference type="InterPro" id="IPR002313">
    <property type="entry name" value="Lys-tRNA-ligase_II"/>
</dbReference>
<dbReference type="GO" id="GO:0000287">
    <property type="term" value="F:magnesium ion binding"/>
    <property type="evidence" value="ECO:0007669"/>
    <property type="project" value="UniProtKB-UniRule"/>
</dbReference>
<reference evidence="9 10" key="1">
    <citation type="journal article" date="2016" name="Nat. Commun.">
        <title>Thousands of microbial genomes shed light on interconnected biogeochemical processes in an aquifer system.</title>
        <authorList>
            <person name="Anantharaman K."/>
            <person name="Brown C.T."/>
            <person name="Hug L.A."/>
            <person name="Sharon I."/>
            <person name="Castelle C.J."/>
            <person name="Probst A.J."/>
            <person name="Thomas B.C."/>
            <person name="Singh A."/>
            <person name="Wilkins M.J."/>
            <person name="Karaoz U."/>
            <person name="Brodie E.L."/>
            <person name="Williams K.H."/>
            <person name="Hubbard S.S."/>
            <person name="Banfield J.F."/>
        </authorList>
    </citation>
    <scope>NUCLEOTIDE SEQUENCE [LARGE SCALE GENOMIC DNA]</scope>
</reference>
<evidence type="ECO:0000313" key="9">
    <source>
        <dbReference type="EMBL" id="OHB12868.1"/>
    </source>
</evidence>
<keyword evidence="5 7" id="KW-0030">Aminoacyl-tRNA synthetase</keyword>
<dbReference type="AlphaFoldDB" id="A0A1G2UU26"/>
<evidence type="ECO:0000256" key="1">
    <source>
        <dbReference type="ARBA" id="ARBA00022598"/>
    </source>
</evidence>
<feature type="binding site" evidence="7">
    <location>
        <position position="369"/>
    </location>
    <ligand>
        <name>Mg(2+)</name>
        <dbReference type="ChEBI" id="CHEBI:18420"/>
        <label>1</label>
    </ligand>
</feature>
<evidence type="ECO:0000256" key="6">
    <source>
        <dbReference type="ARBA" id="ARBA00048573"/>
    </source>
</evidence>
<protein>
    <recommendedName>
        <fullName evidence="7">Lysine--tRNA ligase</fullName>
        <ecNumber evidence="7">6.1.1.6</ecNumber>
    </recommendedName>
    <alternativeName>
        <fullName evidence="7">Lysyl-tRNA synthetase</fullName>
        <shortName evidence="7">LysRS</shortName>
    </alternativeName>
</protein>
<dbReference type="GO" id="GO:0005524">
    <property type="term" value="F:ATP binding"/>
    <property type="evidence" value="ECO:0007669"/>
    <property type="project" value="UniProtKB-UniRule"/>
</dbReference>
<comment type="caution">
    <text evidence="7">Lacks conserved residue(s) required for the propagation of feature annotation.</text>
</comment>
<dbReference type="EMBL" id="MHWR01000032">
    <property type="protein sequence ID" value="OHB12868.1"/>
    <property type="molecule type" value="Genomic_DNA"/>
</dbReference>
<dbReference type="InterPro" id="IPR004365">
    <property type="entry name" value="NA-bd_OB_tRNA"/>
</dbReference>
<comment type="subunit">
    <text evidence="7">Homodimer.</text>
</comment>
<dbReference type="PROSITE" id="PS50862">
    <property type="entry name" value="AA_TRNA_LIGASE_II"/>
    <property type="match status" value="1"/>
</dbReference>
<dbReference type="InterPro" id="IPR044136">
    <property type="entry name" value="Lys-tRNA-ligase_II_N"/>
</dbReference>
<gene>
    <name evidence="7" type="primary">lysS</name>
    <name evidence="9" type="ORF">A2Y49_01255</name>
</gene>
<dbReference type="HAMAP" id="MF_00252">
    <property type="entry name" value="Lys_tRNA_synth_class2"/>
    <property type="match status" value="1"/>
</dbReference>
<dbReference type="InterPro" id="IPR004364">
    <property type="entry name" value="Aa-tRNA-synt_II"/>
</dbReference>
<keyword evidence="4 7" id="KW-0067">ATP-binding</keyword>
<keyword evidence="7" id="KW-0460">Magnesium</keyword>
<dbReference type="EC" id="6.1.1.6" evidence="7"/>
<dbReference type="InterPro" id="IPR018149">
    <property type="entry name" value="Lys-tRNA-synth_II_C"/>
</dbReference>
<dbReference type="SUPFAM" id="SSF50249">
    <property type="entry name" value="Nucleic acid-binding proteins"/>
    <property type="match status" value="1"/>
</dbReference>
<comment type="catalytic activity">
    <reaction evidence="6 7">
        <text>tRNA(Lys) + L-lysine + ATP = L-lysyl-tRNA(Lys) + AMP + diphosphate</text>
        <dbReference type="Rhea" id="RHEA:20792"/>
        <dbReference type="Rhea" id="RHEA-COMP:9696"/>
        <dbReference type="Rhea" id="RHEA-COMP:9697"/>
        <dbReference type="ChEBI" id="CHEBI:30616"/>
        <dbReference type="ChEBI" id="CHEBI:32551"/>
        <dbReference type="ChEBI" id="CHEBI:33019"/>
        <dbReference type="ChEBI" id="CHEBI:78442"/>
        <dbReference type="ChEBI" id="CHEBI:78529"/>
        <dbReference type="ChEBI" id="CHEBI:456215"/>
        <dbReference type="EC" id="6.1.1.6"/>
    </reaction>
</comment>